<evidence type="ECO:0000256" key="24">
    <source>
        <dbReference type="ARBA" id="ARBA00023157"/>
    </source>
</evidence>
<evidence type="ECO:0000256" key="31">
    <source>
        <dbReference type="ARBA" id="ARBA00054415"/>
    </source>
</evidence>
<dbReference type="SUPFAM" id="SSF48065">
    <property type="entry name" value="DBL homology domain (DH-domain)"/>
    <property type="match status" value="1"/>
</dbReference>
<keyword evidence="12" id="KW-0597">Phosphoprotein</keyword>
<feature type="domain" description="Fibronectin type-III" evidence="42">
    <location>
        <begin position="7286"/>
        <end position="7378"/>
    </location>
</feature>
<dbReference type="FunFam" id="2.60.40.10:FF:000989">
    <property type="entry name" value="Obscurin, cytoskeletal calmodulin and titin-interacting RhoGEF"/>
    <property type="match status" value="1"/>
</dbReference>
<dbReference type="PANTHER" id="PTHR35971">
    <property type="entry name" value="SI:DKEY-31G6.6"/>
    <property type="match status" value="1"/>
</dbReference>
<dbReference type="FunFam" id="2.60.40.10:FF:001212">
    <property type="entry name" value="Obscurin, cytoskeletal calmodulin and titin-interacting RhoGEF"/>
    <property type="match status" value="1"/>
</dbReference>
<dbReference type="SMART" id="SM00406">
    <property type="entry name" value="IGv"/>
    <property type="match status" value="13"/>
</dbReference>
<dbReference type="SUPFAM" id="SSF49265">
    <property type="entry name" value="Fibronectin type III"/>
    <property type="match status" value="3"/>
</dbReference>
<dbReference type="FunFam" id="2.60.40.10:FF:000979">
    <property type="entry name" value="Obscurin, cytoskeletal calmodulin and titin-interacting RhoGEF"/>
    <property type="match status" value="1"/>
</dbReference>
<proteinExistence type="inferred from homology"/>
<dbReference type="InterPro" id="IPR000219">
    <property type="entry name" value="DH_dom"/>
</dbReference>
<dbReference type="PROSITE" id="PS50853">
    <property type="entry name" value="FN3"/>
    <property type="match status" value="3"/>
</dbReference>
<keyword evidence="15" id="KW-0677">Repeat</keyword>
<dbReference type="FunFam" id="2.60.40.10:FF:001314">
    <property type="entry name" value="Obscurin, cytoskeletal calmodulin and titin-interacting RhoGEF"/>
    <property type="match status" value="1"/>
</dbReference>
<dbReference type="PROSITE" id="PS00109">
    <property type="entry name" value="PROTEIN_KINASE_TYR"/>
    <property type="match status" value="1"/>
</dbReference>
<dbReference type="Gene3D" id="1.20.900.10">
    <property type="entry name" value="Dbl homology (DH) domain"/>
    <property type="match status" value="1"/>
</dbReference>
<feature type="domain" description="Ig-like" evidence="41">
    <location>
        <begin position="1962"/>
        <end position="2046"/>
    </location>
</feature>
<dbReference type="PROSITE" id="PS00108">
    <property type="entry name" value="PROTEIN_KINASE_ST"/>
    <property type="match status" value="1"/>
</dbReference>
<feature type="domain" description="Ig-like" evidence="41">
    <location>
        <begin position="3153"/>
        <end position="3239"/>
    </location>
</feature>
<dbReference type="GO" id="GO:0005085">
    <property type="term" value="F:guanyl-nucleotide exchange factor activity"/>
    <property type="evidence" value="ECO:0007669"/>
    <property type="project" value="InterPro"/>
</dbReference>
<evidence type="ECO:0000256" key="28">
    <source>
        <dbReference type="ARBA" id="ARBA00037833"/>
    </source>
</evidence>
<dbReference type="GeneTree" id="ENSGT00940000154756"/>
<dbReference type="Gene3D" id="2.30.29.30">
    <property type="entry name" value="Pleckstrin-homology domain (PH domain)/Phosphotyrosine-binding domain (PTB)"/>
    <property type="match status" value="1"/>
</dbReference>
<keyword evidence="18" id="KW-0221">Differentiation</keyword>
<evidence type="ECO:0000256" key="22">
    <source>
        <dbReference type="ARBA" id="ARBA00023121"/>
    </source>
</evidence>
<keyword evidence="27" id="KW-0393">Immunoglobulin domain</keyword>
<dbReference type="PROSITE" id="PS50011">
    <property type="entry name" value="PROTEIN_KINASE_DOM"/>
    <property type="match status" value="2"/>
</dbReference>
<dbReference type="InterPro" id="IPR001849">
    <property type="entry name" value="PH_domain"/>
</dbReference>
<dbReference type="CDD" id="cd00063">
    <property type="entry name" value="FN3"/>
    <property type="match status" value="2"/>
</dbReference>
<evidence type="ECO:0000256" key="8">
    <source>
        <dbReference type="ARBA" id="ARBA00022473"/>
    </source>
</evidence>
<keyword evidence="20" id="KW-0460">Magnesium</keyword>
<keyword evidence="36" id="KW-0175">Coiled coil</keyword>
<dbReference type="SMART" id="SM00409">
    <property type="entry name" value="IG"/>
    <property type="match status" value="49"/>
</dbReference>
<dbReference type="InterPro" id="IPR003598">
    <property type="entry name" value="Ig_sub2"/>
</dbReference>
<feature type="domain" description="Ig-like" evidence="41">
    <location>
        <begin position="3685"/>
        <end position="3768"/>
    </location>
</feature>
<dbReference type="FunFam" id="2.60.40.10:FF:000109">
    <property type="entry name" value="obscurin isoform X5"/>
    <property type="match status" value="5"/>
</dbReference>
<feature type="domain" description="Ig-like" evidence="41">
    <location>
        <begin position="2708"/>
        <end position="2791"/>
    </location>
</feature>
<dbReference type="GO" id="GO:0030154">
    <property type="term" value="P:cell differentiation"/>
    <property type="evidence" value="ECO:0007669"/>
    <property type="project" value="UniProtKB-KW"/>
</dbReference>
<feature type="domain" description="Protein kinase" evidence="40">
    <location>
        <begin position="6235"/>
        <end position="6499"/>
    </location>
</feature>
<evidence type="ECO:0000256" key="1">
    <source>
        <dbReference type="ARBA" id="ARBA00001946"/>
    </source>
</evidence>
<keyword evidence="8" id="KW-0217">Developmental protein</keyword>
<evidence type="ECO:0000259" key="42">
    <source>
        <dbReference type="PROSITE" id="PS50853"/>
    </source>
</evidence>
<reference evidence="43" key="1">
    <citation type="submission" date="2025-08" db="UniProtKB">
        <authorList>
            <consortium name="Ensembl"/>
        </authorList>
    </citation>
    <scope>IDENTIFICATION</scope>
</reference>
<dbReference type="InterPro" id="IPR036179">
    <property type="entry name" value="Ig-like_dom_sf"/>
</dbReference>
<dbReference type="FunFam" id="2.60.40.10:FF:000380">
    <property type="entry name" value="obscurin isoform X3"/>
    <property type="match status" value="1"/>
</dbReference>
<feature type="domain" description="Ig-like" evidence="41">
    <location>
        <begin position="1763"/>
        <end position="1849"/>
    </location>
</feature>
<feature type="domain" description="Ig-like" evidence="41">
    <location>
        <begin position="5156"/>
        <end position="5252"/>
    </location>
</feature>
<evidence type="ECO:0000256" key="3">
    <source>
        <dbReference type="ARBA" id="ARBA00004135"/>
    </source>
</evidence>
<feature type="domain" description="Ig-like" evidence="41">
    <location>
        <begin position="2618"/>
        <end position="2702"/>
    </location>
</feature>
<feature type="domain" description="Ig-like" evidence="41">
    <location>
        <begin position="3596"/>
        <end position="3679"/>
    </location>
</feature>
<dbReference type="CDD" id="cd00096">
    <property type="entry name" value="Ig"/>
    <property type="match status" value="6"/>
</dbReference>
<dbReference type="FunFam" id="1.10.510.10:FF:000519">
    <property type="entry name" value="Obscurin, cytoskeletal calmodulin and titin-interacting RhoGEF"/>
    <property type="match status" value="1"/>
</dbReference>
<feature type="domain" description="Ig-like" evidence="41">
    <location>
        <begin position="3332"/>
        <end position="3415"/>
    </location>
</feature>
<dbReference type="InterPro" id="IPR013106">
    <property type="entry name" value="Ig_V-set"/>
</dbReference>
<feature type="domain" description="Ig-like" evidence="41">
    <location>
        <begin position="1213"/>
        <end position="1291"/>
    </location>
</feature>
<evidence type="ECO:0000256" key="4">
    <source>
        <dbReference type="ARBA" id="ARBA00004216"/>
    </source>
</evidence>
<keyword evidence="22" id="KW-0446">Lipid-binding</keyword>
<feature type="domain" description="Ig-like" evidence="41">
    <location>
        <begin position="313"/>
        <end position="396"/>
    </location>
</feature>
<dbReference type="PANTHER" id="PTHR35971:SF4">
    <property type="entry name" value="OBSCURIN"/>
    <property type="match status" value="1"/>
</dbReference>
<feature type="binding site" evidence="35">
    <location>
        <position position="6264"/>
    </location>
    <ligand>
        <name>ATP</name>
        <dbReference type="ChEBI" id="CHEBI:30616"/>
    </ligand>
</feature>
<feature type="domain" description="Ig-like" evidence="41">
    <location>
        <begin position="3244"/>
        <end position="3327"/>
    </location>
</feature>
<keyword evidence="21" id="KW-0112">Calmodulin-binding</keyword>
<dbReference type="SMART" id="SM00060">
    <property type="entry name" value="FN3"/>
    <property type="match status" value="3"/>
</dbReference>
<keyword evidence="44" id="KW-1185">Reference proteome</keyword>
<dbReference type="GO" id="GO:0005524">
    <property type="term" value="F:ATP binding"/>
    <property type="evidence" value="ECO:0007669"/>
    <property type="project" value="UniProtKB-UniRule"/>
</dbReference>
<feature type="region of interest" description="Disordered" evidence="37">
    <location>
        <begin position="5323"/>
        <end position="5368"/>
    </location>
</feature>
<dbReference type="FunFam" id="2.60.40.10:FF:001136">
    <property type="entry name" value="Obscurin, cytoskeletal calmodulin and titin-interacting RhoGEF"/>
    <property type="match status" value="1"/>
</dbReference>
<dbReference type="InterPro" id="IPR036116">
    <property type="entry name" value="FN3_sf"/>
</dbReference>
<comment type="catalytic activity">
    <reaction evidence="29">
        <text>L-threonyl-[protein] + ATP = O-phospho-L-threonyl-[protein] + ADP + H(+)</text>
        <dbReference type="Rhea" id="RHEA:46608"/>
        <dbReference type="Rhea" id="RHEA-COMP:11060"/>
        <dbReference type="Rhea" id="RHEA-COMP:11605"/>
        <dbReference type="ChEBI" id="CHEBI:15378"/>
        <dbReference type="ChEBI" id="CHEBI:30013"/>
        <dbReference type="ChEBI" id="CHEBI:30616"/>
        <dbReference type="ChEBI" id="CHEBI:61977"/>
        <dbReference type="ChEBI" id="CHEBI:456216"/>
        <dbReference type="EC" id="2.7.11.1"/>
    </reaction>
</comment>
<dbReference type="GO" id="GO:0042383">
    <property type="term" value="C:sarcolemma"/>
    <property type="evidence" value="ECO:0007669"/>
    <property type="project" value="UniProtKB-SubCell"/>
</dbReference>
<feature type="coiled-coil region" evidence="36">
    <location>
        <begin position="5587"/>
        <end position="5625"/>
    </location>
</feature>
<evidence type="ECO:0000256" key="6">
    <source>
        <dbReference type="ARBA" id="ARBA00012513"/>
    </source>
</evidence>
<evidence type="ECO:0000256" key="12">
    <source>
        <dbReference type="ARBA" id="ARBA00022553"/>
    </source>
</evidence>
<feature type="domain" description="Ig-like" evidence="41">
    <location>
        <begin position="3863"/>
        <end position="3955"/>
    </location>
</feature>
<feature type="region of interest" description="Disordered" evidence="37">
    <location>
        <begin position="4635"/>
        <end position="4678"/>
    </location>
</feature>
<protein>
    <recommendedName>
        <fullName evidence="32">Obscurin</fullName>
        <ecNumber evidence="6">2.7.11.1</ecNumber>
    </recommendedName>
    <alternativeName>
        <fullName evidence="33">Obscurin-RhoGEF</fullName>
    </alternativeName>
    <alternativeName>
        <fullName evidence="34">Obscurin-myosin light chain kinase</fullName>
    </alternativeName>
</protein>
<gene>
    <name evidence="43" type="primary">OBSCN</name>
</gene>
<keyword evidence="23" id="KW-0472">Membrane</keyword>
<feature type="domain" description="Ig-like" evidence="41">
    <location>
        <begin position="794"/>
        <end position="866"/>
    </location>
</feature>
<feature type="domain" description="Ig-like" evidence="41">
    <location>
        <begin position="3065"/>
        <end position="3148"/>
    </location>
</feature>
<comment type="function">
    <text evidence="31">Structural component of striated muscles which plays a role in myofibrillogenesis. Probably involved in the assembly of myosin into sarcomeric A bands in striated muscle. Has serine/threonine protein kinase activity and phosphorylates N-cadherin CDH2 and sodium/potassium-transporting ATPase subunit ATP1B1. Binds (via the PH domain) strongly to phosphatidylinositol 3,4-bisphosphate (PtdIns(3,4)P2) and phosphatidylinositol 4,5-bisphosphate (PtdIns(4,5)P2), and to a lesser extent to phosphatidylinositol 3-phosphate (PtdIns(3)P), phosphatidylinositol 4-phosphate (PtdIns(4)P), phosphatidylinositol 5-phosphate (PtdIns(5)P) and phosphatidylinositol 3,4,5-trisphosphate (PtdIns(3,4,5)P3).</text>
</comment>
<dbReference type="FunFam" id="2.60.40.10:FF:001214">
    <property type="entry name" value="Obscurin, cytoskeletal calmodulin and titin-interacting RhoGEF"/>
    <property type="match status" value="1"/>
</dbReference>
<dbReference type="FunFam" id="2.60.40.10:FF:000773">
    <property type="entry name" value="obscurin isoform X4"/>
    <property type="match status" value="1"/>
</dbReference>
<keyword evidence="16 35" id="KW-0547">Nucleotide-binding</keyword>
<feature type="domain" description="Ig-like" evidence="41">
    <location>
        <begin position="4706"/>
        <end position="4797"/>
    </location>
</feature>
<evidence type="ECO:0000259" key="40">
    <source>
        <dbReference type="PROSITE" id="PS50011"/>
    </source>
</evidence>
<dbReference type="EC" id="2.7.11.1" evidence="6"/>
<dbReference type="Pfam" id="PF00041">
    <property type="entry name" value="fn3"/>
    <property type="match status" value="2"/>
</dbReference>
<evidence type="ECO:0000256" key="11">
    <source>
        <dbReference type="ARBA" id="ARBA00022527"/>
    </source>
</evidence>
<name>A0A2K5CU81_AOTNA</name>
<dbReference type="PROSITE" id="PS00107">
    <property type="entry name" value="PROTEIN_KINASE_ATP"/>
    <property type="match status" value="1"/>
</dbReference>
<dbReference type="FunFam" id="2.60.40.10:FF:000075">
    <property type="entry name" value="Obscurin, cytoskeletal calmodulin and titin-interacting RhoGEF"/>
    <property type="match status" value="5"/>
</dbReference>
<dbReference type="FunFam" id="1.10.510.10:FF:000912">
    <property type="entry name" value="obscurin isoform X1"/>
    <property type="match status" value="1"/>
</dbReference>
<dbReference type="GO" id="GO:0030018">
    <property type="term" value="C:Z disc"/>
    <property type="evidence" value="ECO:0007669"/>
    <property type="project" value="UniProtKB-SubCell"/>
</dbReference>
<feature type="domain" description="Ig-like" evidence="41">
    <location>
        <begin position="1000"/>
        <end position="1078"/>
    </location>
</feature>
<comment type="catalytic activity">
    <reaction evidence="30">
        <text>L-seryl-[protein] + ATP = O-phospho-L-seryl-[protein] + ADP + H(+)</text>
        <dbReference type="Rhea" id="RHEA:17989"/>
        <dbReference type="Rhea" id="RHEA-COMP:9863"/>
        <dbReference type="Rhea" id="RHEA-COMP:11604"/>
        <dbReference type="ChEBI" id="CHEBI:15378"/>
        <dbReference type="ChEBI" id="CHEBI:29999"/>
        <dbReference type="ChEBI" id="CHEBI:30616"/>
        <dbReference type="ChEBI" id="CHEBI:83421"/>
        <dbReference type="ChEBI" id="CHEBI:456216"/>
        <dbReference type="EC" id="2.7.11.1"/>
    </reaction>
</comment>
<feature type="domain" description="DH" evidence="39">
    <location>
        <begin position="5455"/>
        <end position="5639"/>
    </location>
</feature>
<dbReference type="FunFam" id="2.60.40.10:FF:000965">
    <property type="entry name" value="Obscurin, cytoskeletal calmodulin and titin-interacting RhoGEF"/>
    <property type="match status" value="1"/>
</dbReference>
<dbReference type="InterPro" id="IPR003961">
    <property type="entry name" value="FN3_dom"/>
</dbReference>
<dbReference type="PROSITE" id="PS50096">
    <property type="entry name" value="IQ"/>
    <property type="match status" value="1"/>
</dbReference>
<dbReference type="FunFam" id="2.60.40.10:FF:000050">
    <property type="entry name" value="Titin isoform B"/>
    <property type="match status" value="3"/>
</dbReference>
<evidence type="ECO:0000256" key="25">
    <source>
        <dbReference type="ARBA" id="ARBA00023179"/>
    </source>
</evidence>
<evidence type="ECO:0000256" key="9">
    <source>
        <dbReference type="ARBA" id="ARBA00022475"/>
    </source>
</evidence>
<dbReference type="FunFam" id="2.60.40.10:FF:000881">
    <property type="entry name" value="Obscurin, cytoskeletal calmodulin and titin-interacting RhoGEF"/>
    <property type="match status" value="1"/>
</dbReference>
<feature type="compositionally biased region" description="Basic and acidic residues" evidence="37">
    <location>
        <begin position="6061"/>
        <end position="6075"/>
    </location>
</feature>
<dbReference type="FunFam" id="2.60.40.10:FF:000599">
    <property type="entry name" value="obscurin isoform X3"/>
    <property type="match status" value="1"/>
</dbReference>
<feature type="domain" description="Ig-like" evidence="41">
    <location>
        <begin position="1092"/>
        <end position="1199"/>
    </location>
</feature>
<dbReference type="InterPro" id="IPR017441">
    <property type="entry name" value="Protein_kinase_ATP_BS"/>
</dbReference>
<dbReference type="FunFam" id="2.60.40.10:FF:000707">
    <property type="entry name" value="Obscurin, cytoskeletal calmodulin and titin-interacting RhoGEF"/>
    <property type="match status" value="1"/>
</dbReference>
<evidence type="ECO:0000259" key="41">
    <source>
        <dbReference type="PROSITE" id="PS50835"/>
    </source>
</evidence>
<dbReference type="GO" id="GO:0031430">
    <property type="term" value="C:M band"/>
    <property type="evidence" value="ECO:0007669"/>
    <property type="project" value="UniProtKB-SubCell"/>
</dbReference>
<dbReference type="FunFam" id="2.60.40.10:FF:000421">
    <property type="entry name" value="LOW QUALITY PROTEIN: obscurin"/>
    <property type="match status" value="2"/>
</dbReference>
<evidence type="ECO:0000256" key="17">
    <source>
        <dbReference type="ARBA" id="ARBA00022777"/>
    </source>
</evidence>
<dbReference type="SMART" id="SM00408">
    <property type="entry name" value="IGc2"/>
    <property type="match status" value="41"/>
</dbReference>
<feature type="region of interest" description="Disordered" evidence="37">
    <location>
        <begin position="6964"/>
        <end position="7006"/>
    </location>
</feature>
<feature type="domain" description="Ig-like" evidence="41">
    <location>
        <begin position="1690"/>
        <end position="1761"/>
    </location>
</feature>
<feature type="domain" description="Ig-like" evidence="41">
    <location>
        <begin position="3420"/>
        <end position="3503"/>
    </location>
</feature>
<evidence type="ECO:0000256" key="30">
    <source>
        <dbReference type="ARBA" id="ARBA00048679"/>
    </source>
</evidence>
<dbReference type="FunFam" id="2.60.40.10:FF:000523">
    <property type="entry name" value="obscurin isoform X4"/>
    <property type="match status" value="1"/>
</dbReference>
<dbReference type="InterPro" id="IPR008266">
    <property type="entry name" value="Tyr_kinase_AS"/>
</dbReference>
<keyword evidence="14" id="KW-0479">Metal-binding</keyword>
<dbReference type="GO" id="GO:0005634">
    <property type="term" value="C:nucleus"/>
    <property type="evidence" value="ECO:0007669"/>
    <property type="project" value="UniProtKB-SubCell"/>
</dbReference>
<evidence type="ECO:0000256" key="7">
    <source>
        <dbReference type="ARBA" id="ARBA00022443"/>
    </source>
</evidence>
<dbReference type="InterPro" id="IPR000719">
    <property type="entry name" value="Prot_kinase_dom"/>
</dbReference>
<dbReference type="Pfam" id="PF00621">
    <property type="entry name" value="RhoGEF"/>
    <property type="match status" value="1"/>
</dbReference>
<dbReference type="FunFam" id="2.60.40.10:FF:000917">
    <property type="entry name" value="Obscurin, cytoskeletal calmodulin and titin-interacting RhoGEF"/>
    <property type="match status" value="1"/>
</dbReference>
<evidence type="ECO:0000256" key="20">
    <source>
        <dbReference type="ARBA" id="ARBA00022842"/>
    </source>
</evidence>
<feature type="domain" description="Ig-like" evidence="41">
    <location>
        <begin position="7192"/>
        <end position="7276"/>
    </location>
</feature>
<dbReference type="SUPFAM" id="SSF48726">
    <property type="entry name" value="Immunoglobulin"/>
    <property type="match status" value="51"/>
</dbReference>
<dbReference type="InterPro" id="IPR013098">
    <property type="entry name" value="Ig_I-set"/>
</dbReference>
<evidence type="ECO:0000313" key="44">
    <source>
        <dbReference type="Proteomes" id="UP000233020"/>
    </source>
</evidence>
<dbReference type="FunFam" id="2.60.40.10:FF:000988">
    <property type="entry name" value="obscurin isoform X3"/>
    <property type="match status" value="1"/>
</dbReference>
<feature type="domain" description="Fibronectin type-III" evidence="42">
    <location>
        <begin position="4339"/>
        <end position="4433"/>
    </location>
</feature>
<keyword evidence="13" id="KW-0808">Transferase</keyword>
<dbReference type="FunFam" id="2.60.40.10:FF:001652">
    <property type="entry name" value="Uncharacterized protein"/>
    <property type="match status" value="1"/>
</dbReference>
<reference evidence="43" key="2">
    <citation type="submission" date="2025-09" db="UniProtKB">
        <authorList>
            <consortium name="Ensembl"/>
        </authorList>
    </citation>
    <scope>IDENTIFICATION</scope>
</reference>
<dbReference type="Gene3D" id="3.30.200.20">
    <property type="entry name" value="Phosphorylase Kinase, domain 1"/>
    <property type="match status" value="2"/>
</dbReference>
<organism evidence="43 44">
    <name type="scientific">Aotus nancymaae</name>
    <name type="common">Ma's night monkey</name>
    <dbReference type="NCBI Taxonomy" id="37293"/>
    <lineage>
        <taxon>Eukaryota</taxon>
        <taxon>Metazoa</taxon>
        <taxon>Chordata</taxon>
        <taxon>Craniata</taxon>
        <taxon>Vertebrata</taxon>
        <taxon>Euteleostomi</taxon>
        <taxon>Mammalia</taxon>
        <taxon>Eutheria</taxon>
        <taxon>Euarchontoglires</taxon>
        <taxon>Primates</taxon>
        <taxon>Haplorrhini</taxon>
        <taxon>Platyrrhini</taxon>
        <taxon>Aotidae</taxon>
        <taxon>Aotus</taxon>
    </lineage>
</organism>
<evidence type="ECO:0000259" key="38">
    <source>
        <dbReference type="PROSITE" id="PS50003"/>
    </source>
</evidence>
<dbReference type="PROSITE" id="PS50003">
    <property type="entry name" value="PH_DOMAIN"/>
    <property type="match status" value="1"/>
</dbReference>
<evidence type="ECO:0000256" key="33">
    <source>
        <dbReference type="ARBA" id="ARBA00079591"/>
    </source>
</evidence>
<evidence type="ECO:0000256" key="19">
    <source>
        <dbReference type="ARBA" id="ARBA00022840"/>
    </source>
</evidence>
<dbReference type="FunFam" id="2.60.40.10:FF:000771">
    <property type="entry name" value="Obscurin, cytoskeletal calmodulin and titin-interacting RhoGEF"/>
    <property type="match status" value="1"/>
</dbReference>
<feature type="region of interest" description="Disordered" evidence="37">
    <location>
        <begin position="6007"/>
        <end position="6075"/>
    </location>
</feature>
<evidence type="ECO:0000256" key="10">
    <source>
        <dbReference type="ARBA" id="ARBA00022490"/>
    </source>
</evidence>
<feature type="domain" description="Protein kinase" evidence="40">
    <location>
        <begin position="7401"/>
        <end position="7639"/>
    </location>
</feature>
<evidence type="ECO:0000256" key="37">
    <source>
        <dbReference type="SAM" id="MobiDB-lite"/>
    </source>
</evidence>
<feature type="compositionally biased region" description="Polar residues" evidence="37">
    <location>
        <begin position="6035"/>
        <end position="6045"/>
    </location>
</feature>
<evidence type="ECO:0000256" key="26">
    <source>
        <dbReference type="ARBA" id="ARBA00023242"/>
    </source>
</evidence>
<evidence type="ECO:0000256" key="32">
    <source>
        <dbReference type="ARBA" id="ARBA00067992"/>
    </source>
</evidence>
<feature type="domain" description="Ig-like" evidence="41">
    <location>
        <begin position="3508"/>
        <end position="3591"/>
    </location>
</feature>
<feature type="domain" description="Ig-like" evidence="41">
    <location>
        <begin position="1305"/>
        <end position="1383"/>
    </location>
</feature>
<feature type="domain" description="Ig-like" evidence="41">
    <location>
        <begin position="2887"/>
        <end position="2970"/>
    </location>
</feature>
<dbReference type="FunFam" id="2.60.40.10:FF:000872">
    <property type="entry name" value="Obscurin, cytoskeletal calmodulin and titin-interacting RhoGEF"/>
    <property type="match status" value="1"/>
</dbReference>
<feature type="domain" description="Ig-like" evidence="41">
    <location>
        <begin position="1583"/>
        <end position="1675"/>
    </location>
</feature>
<dbReference type="FunFam" id="2.60.40.10:FF:001055">
    <property type="entry name" value="Obscurin, cytoskeletal calmodulin and titin-interacting RhoGEF"/>
    <property type="match status" value="1"/>
</dbReference>
<keyword evidence="10" id="KW-0963">Cytoplasm</keyword>
<evidence type="ECO:0000313" key="43">
    <source>
        <dbReference type="Ensembl" id="ENSANAP00000012235.1"/>
    </source>
</evidence>
<dbReference type="Gene3D" id="2.60.40.10">
    <property type="entry name" value="Immunoglobulins"/>
    <property type="match status" value="57"/>
</dbReference>
<dbReference type="FunFam" id="2.60.40.10:FF:000954">
    <property type="entry name" value="Obscurin, cytoskeletal calmodulin and titin-interacting RhoGEF"/>
    <property type="match status" value="1"/>
</dbReference>
<dbReference type="InterPro" id="IPR011993">
    <property type="entry name" value="PH-like_dom_sf"/>
</dbReference>
<dbReference type="FunFam" id="2.60.40.10:FF:001103">
    <property type="entry name" value="Obscurin, cytoskeletal calmodulin and titin-interacting RhoGEF"/>
    <property type="match status" value="1"/>
</dbReference>
<evidence type="ECO:0000256" key="16">
    <source>
        <dbReference type="ARBA" id="ARBA00022741"/>
    </source>
</evidence>
<dbReference type="CDD" id="cd20971">
    <property type="entry name" value="IgI_1_Titin-A168_like"/>
    <property type="match status" value="1"/>
</dbReference>
<comment type="cofactor">
    <cofactor evidence="1">
        <name>Mg(2+)</name>
        <dbReference type="ChEBI" id="CHEBI:18420"/>
    </cofactor>
</comment>
<dbReference type="FunFam" id="2.60.40.10:FF:000148">
    <property type="entry name" value="titin isoform X1"/>
    <property type="match status" value="2"/>
</dbReference>
<keyword evidence="24" id="KW-1015">Disulfide bond</keyword>
<feature type="domain" description="Ig-like" evidence="41">
    <location>
        <begin position="3773"/>
        <end position="3857"/>
    </location>
</feature>
<feature type="region of interest" description="Disordered" evidence="37">
    <location>
        <begin position="6543"/>
        <end position="6622"/>
    </location>
</feature>
<comment type="subcellular location">
    <subcellularLocation>
        <location evidence="3">Cell membrane</location>
        <location evidence="3">Sarcolemma</location>
    </subcellularLocation>
    <subcellularLocation>
        <location evidence="28">Cytoplasm</location>
        <location evidence="28">Myofibril</location>
        <location evidence="28">Sarcomere</location>
        <location evidence="28">M line</location>
    </subcellularLocation>
    <subcellularLocation>
        <location evidence="4">Cytoplasm</location>
        <location evidence="4">Myofibril</location>
        <location evidence="4">Sarcomere</location>
        <location evidence="4">Z line</location>
    </subcellularLocation>
    <subcellularLocation>
        <location evidence="2">Nucleus</location>
    </subcellularLocation>
</comment>
<dbReference type="InterPro" id="IPR035899">
    <property type="entry name" value="DBL_dom_sf"/>
</dbReference>
<dbReference type="SMART" id="SM00233">
    <property type="entry name" value="PH"/>
    <property type="match status" value="1"/>
</dbReference>
<dbReference type="SUPFAM" id="SSF50729">
    <property type="entry name" value="PH domain-like"/>
    <property type="match status" value="1"/>
</dbReference>
<feature type="compositionally biased region" description="Basic and acidic residues" evidence="37">
    <location>
        <begin position="4579"/>
        <end position="4591"/>
    </location>
</feature>
<dbReference type="PROSITE" id="PS50010">
    <property type="entry name" value="DH_2"/>
    <property type="match status" value="1"/>
</dbReference>
<dbReference type="InterPro" id="IPR011009">
    <property type="entry name" value="Kinase-like_dom_sf"/>
</dbReference>
<dbReference type="InterPro" id="IPR052385">
    <property type="entry name" value="Obscurin/Obscurin-like_Reg"/>
</dbReference>
<feature type="domain" description="Ig-like" evidence="41">
    <location>
        <begin position="2265"/>
        <end position="2349"/>
    </location>
</feature>
<feature type="compositionally biased region" description="Low complexity" evidence="37">
    <location>
        <begin position="5345"/>
        <end position="5356"/>
    </location>
</feature>
<dbReference type="FunFam" id="2.60.40.10:FF:001071">
    <property type="entry name" value="obscurin isoform X4"/>
    <property type="match status" value="1"/>
</dbReference>
<evidence type="ECO:0000259" key="39">
    <source>
        <dbReference type="PROSITE" id="PS50010"/>
    </source>
</evidence>
<feature type="domain" description="Ig-like" evidence="41">
    <location>
        <begin position="690"/>
        <end position="760"/>
    </location>
</feature>
<feature type="compositionally biased region" description="Polar residues" evidence="37">
    <location>
        <begin position="6906"/>
        <end position="6919"/>
    </location>
</feature>
<dbReference type="InterPro" id="IPR003599">
    <property type="entry name" value="Ig_sub"/>
</dbReference>
<dbReference type="InterPro" id="IPR013783">
    <property type="entry name" value="Ig-like_fold"/>
</dbReference>
<feature type="region of interest" description="Disordered" evidence="37">
    <location>
        <begin position="4564"/>
        <end position="4601"/>
    </location>
</feature>
<dbReference type="InterPro" id="IPR007110">
    <property type="entry name" value="Ig-like_dom"/>
</dbReference>
<feature type="domain" description="Ig-like" evidence="41">
    <location>
        <begin position="4139"/>
        <end position="4283"/>
    </location>
</feature>
<dbReference type="SMART" id="SM00325">
    <property type="entry name" value="RhoGEF"/>
    <property type="match status" value="1"/>
</dbReference>
<dbReference type="PROSITE" id="PS50835">
    <property type="entry name" value="IG_LIKE"/>
    <property type="match status" value="42"/>
</dbReference>
<feature type="domain" description="Ig-like" evidence="41">
    <location>
        <begin position="5050"/>
        <end position="5139"/>
    </location>
</feature>
<evidence type="ECO:0000256" key="34">
    <source>
        <dbReference type="ARBA" id="ARBA00079785"/>
    </source>
</evidence>
<dbReference type="Proteomes" id="UP000233020">
    <property type="component" value="Unplaced"/>
</dbReference>
<dbReference type="FunFam" id="2.60.40.10:FF:001174">
    <property type="entry name" value="Obscurin, cytoskeletal calmodulin and titin-interacting RhoGEF"/>
    <property type="match status" value="1"/>
</dbReference>
<dbReference type="FunFam" id="1.20.900.10:FF:000027">
    <property type="entry name" value="Obscurin, cytoskeletal calmodulin and titin-interacting RhoGEF"/>
    <property type="match status" value="1"/>
</dbReference>
<dbReference type="Pfam" id="PF07679">
    <property type="entry name" value="I-set"/>
    <property type="match status" value="44"/>
</dbReference>
<dbReference type="FunFam" id="3.30.200.20:FF:000424">
    <property type="entry name" value="obscurin isoform X5"/>
    <property type="match status" value="1"/>
</dbReference>
<dbReference type="GO" id="GO:0005516">
    <property type="term" value="F:calmodulin binding"/>
    <property type="evidence" value="ECO:0007669"/>
    <property type="project" value="UniProtKB-KW"/>
</dbReference>
<evidence type="ECO:0000256" key="29">
    <source>
        <dbReference type="ARBA" id="ARBA00047899"/>
    </source>
</evidence>
<evidence type="ECO:0000256" key="23">
    <source>
        <dbReference type="ARBA" id="ARBA00023136"/>
    </source>
</evidence>
<dbReference type="OMA" id="CYEVEKM"/>
<dbReference type="GO" id="GO:0004674">
    <property type="term" value="F:protein serine/threonine kinase activity"/>
    <property type="evidence" value="ECO:0007669"/>
    <property type="project" value="UniProtKB-KW"/>
</dbReference>
<keyword evidence="11" id="KW-0723">Serine/threonine-protein kinase</keyword>
<dbReference type="Gene3D" id="1.10.510.10">
    <property type="entry name" value="Transferase(Phosphotransferase) domain 1"/>
    <property type="match status" value="2"/>
</dbReference>
<dbReference type="FunFam" id="2.60.40.10:FF:000228">
    <property type="entry name" value="obscurin isoform X4"/>
    <property type="match status" value="5"/>
</dbReference>
<feature type="domain" description="Fibronectin type-III" evidence="42">
    <location>
        <begin position="497"/>
        <end position="594"/>
    </location>
</feature>
<dbReference type="Pfam" id="PF22697">
    <property type="entry name" value="SOS1_NGEF_PH"/>
    <property type="match status" value="1"/>
</dbReference>
<feature type="domain" description="Ig-like" evidence="41">
    <location>
        <begin position="4916"/>
        <end position="5005"/>
    </location>
</feature>
<keyword evidence="17" id="KW-0418">Kinase</keyword>
<feature type="domain" description="Ig-like" evidence="41">
    <location>
        <begin position="6123"/>
        <end position="6211"/>
    </location>
</feature>
<accession>A0A2K5CU81</accession>
<evidence type="ECO:0000256" key="13">
    <source>
        <dbReference type="ARBA" id="ARBA00022679"/>
    </source>
</evidence>
<feature type="domain" description="Ig-like" evidence="41">
    <location>
        <begin position="110"/>
        <end position="199"/>
    </location>
</feature>
<dbReference type="SUPFAM" id="SSF56112">
    <property type="entry name" value="Protein kinase-like (PK-like)"/>
    <property type="match status" value="2"/>
</dbReference>
<dbReference type="GO" id="GO:0046872">
    <property type="term" value="F:metal ion binding"/>
    <property type="evidence" value="ECO:0007669"/>
    <property type="project" value="UniProtKB-KW"/>
</dbReference>
<dbReference type="FunFam" id="2.60.40.10:FF:000866">
    <property type="entry name" value="Obscurin, cytoskeletal calmodulin and titin-interacting RhoGEF"/>
    <property type="match status" value="1"/>
</dbReference>
<dbReference type="CDD" id="cd23767">
    <property type="entry name" value="IQCD"/>
    <property type="match status" value="1"/>
</dbReference>
<dbReference type="InterPro" id="IPR008271">
    <property type="entry name" value="Ser/Thr_kinase_AS"/>
</dbReference>
<feature type="domain" description="Ig-like" evidence="41">
    <location>
        <begin position="2976"/>
        <end position="3060"/>
    </location>
</feature>
<dbReference type="GO" id="GO:1902936">
    <property type="term" value="F:phosphatidylinositol bisphosphate binding"/>
    <property type="evidence" value="ECO:0007669"/>
    <property type="project" value="UniProtKB-ARBA"/>
</dbReference>
<keyword evidence="7" id="KW-0728">SH3 domain</keyword>
<keyword evidence="19 35" id="KW-0067">ATP-binding</keyword>
<feature type="domain" description="Ig-like" evidence="41">
    <location>
        <begin position="1397"/>
        <end position="1475"/>
    </location>
</feature>
<feature type="domain" description="Ig-like" evidence="41">
    <location>
        <begin position="2443"/>
        <end position="2527"/>
    </location>
</feature>
<evidence type="ECO:0000256" key="2">
    <source>
        <dbReference type="ARBA" id="ARBA00004123"/>
    </source>
</evidence>
<keyword evidence="25" id="KW-0514">Muscle protein</keyword>
<dbReference type="FunFam" id="2.60.40.10:FF:000898">
    <property type="entry name" value="Obscurin, cytoskeletal calmodulin and titin-interacting RhoGEF"/>
    <property type="match status" value="1"/>
</dbReference>
<dbReference type="GO" id="GO:1902531">
    <property type="term" value="P:regulation of intracellular signal transduction"/>
    <property type="evidence" value="ECO:0007669"/>
    <property type="project" value="UniProtKB-ARBA"/>
</dbReference>
<dbReference type="FunFam" id="2.60.40.10:FF:000747">
    <property type="entry name" value="obscurin isoform X6"/>
    <property type="match status" value="1"/>
</dbReference>
<evidence type="ECO:0000256" key="5">
    <source>
        <dbReference type="ARBA" id="ARBA00006692"/>
    </source>
</evidence>
<evidence type="ECO:0000256" key="14">
    <source>
        <dbReference type="ARBA" id="ARBA00022723"/>
    </source>
</evidence>
<evidence type="ECO:0000256" key="36">
    <source>
        <dbReference type="SAM" id="Coils"/>
    </source>
</evidence>
<comment type="similarity">
    <text evidence="5">Belongs to the protein kinase superfamily. CAMK Ser/Thr protein kinase family.</text>
</comment>
<feature type="domain" description="Ig-like" evidence="41">
    <location>
        <begin position="5783"/>
        <end position="5873"/>
    </location>
</feature>
<feature type="compositionally biased region" description="Low complexity" evidence="37">
    <location>
        <begin position="6867"/>
        <end position="6876"/>
    </location>
</feature>
<dbReference type="Pfam" id="PF00069">
    <property type="entry name" value="Pkinase"/>
    <property type="match status" value="2"/>
</dbReference>
<dbReference type="FunFam" id="2.30.29.30:FF:000197">
    <property type="entry name" value="obscurin isoform X5"/>
    <property type="match status" value="1"/>
</dbReference>
<feature type="region of interest" description="Disordered" evidence="37">
    <location>
        <begin position="7374"/>
        <end position="7397"/>
    </location>
</feature>
<evidence type="ECO:0000256" key="35">
    <source>
        <dbReference type="PROSITE-ProRule" id="PRU10141"/>
    </source>
</evidence>
<feature type="region of interest" description="Disordered" evidence="37">
    <location>
        <begin position="6708"/>
        <end position="6925"/>
    </location>
</feature>
<feature type="domain" description="Ig-like" evidence="41">
    <location>
        <begin position="10"/>
        <end position="100"/>
    </location>
</feature>
<keyword evidence="26" id="KW-0539">Nucleus</keyword>
<feature type="domain" description="Ig-like" evidence="41">
    <location>
        <begin position="2086"/>
        <end position="2177"/>
    </location>
</feature>
<keyword evidence="9" id="KW-1003">Cell membrane</keyword>
<evidence type="ECO:0000256" key="21">
    <source>
        <dbReference type="ARBA" id="ARBA00022860"/>
    </source>
</evidence>
<evidence type="ECO:0000256" key="15">
    <source>
        <dbReference type="ARBA" id="ARBA00022737"/>
    </source>
</evidence>
<dbReference type="SMART" id="SM00220">
    <property type="entry name" value="S_TKc"/>
    <property type="match status" value="2"/>
</dbReference>
<feature type="domain" description="PH" evidence="38">
    <location>
        <begin position="5687"/>
        <end position="5773"/>
    </location>
</feature>
<evidence type="ECO:0000256" key="18">
    <source>
        <dbReference type="ARBA" id="ARBA00022782"/>
    </source>
</evidence>
<feature type="domain" description="Ig-like" evidence="41">
    <location>
        <begin position="4434"/>
        <end position="4528"/>
    </location>
</feature>
<sequence length="7639" mass="829805">MDQPQFSGAPRFLTRPKAFVVSVGKDATLSCQIVGNPTPQVSWEKDQQPVAAGARFRLAQDGDLYRLTILDLALGDSGQYVCRARNAIGEAFAAVGLQVDAEAACAEQAPHFLLRPTSIRVREGSEATFRCRVGGSPKPAVSWSKDGRRVGEPDGPRVRVEELGEASSLRIRAARPRDGGTYEVRAENPLGSASAAAASWWTRMPRHSARRGPPAALLAHLQRRREAIVPRAPPPRRPATGMRTCTVTEGKHVRASAATCTGEPKPETCWKKDGRNFVLKILFCKQSDAALHLHGVQSRGQTYSSVLVVVREPAVPFKKRLQDLEVREKESATFLCEVPQPSTEAAWFKEETRLWASAKYGIEEEGTERRLTVRNVSADDDAVYICETREGSRTVAELAVQGNLLRKLPRKTAVRVGDTAMFCVELAVPVGPVLWLRNQEEVVAGGRVVISAEGTRHTLTISQCCLEDVGEVAFMAGDCRTSTQFCVAAPRKPPLQPPADPAVKAKTESSVTLSWSPPPQGECPVAIDGYLVEKKQLGTYTWNRCHEAEWVATPELIVTNVAEEGDFQFRVSALNSFGQSPYLEFPGTVHLAPQLAVRTPLKAVQAVEGGEVTFSVDLTVASAGEWFLDGQTLKASGVYEIRCDRTRHTLTIREVPASLHGAQLKFVANGIESSIRMEVRAAPGLSANKPPATAAREVLARLHEEAQLLAELSDQAAAVTWLKDGRTLPPGPKYEVQASAGRRVLLVRDVAQDDAGLYECIGRGGRIAYRLSVQGLACFLHKDVVGSCVDAVAGGPAQFECETSEAHVCVRWYKDGVELGRSGERFLQEDVGTRHRLVAATVTRQDEGTYSCRVGEDSVDFRLRVSGEHAVCACVLAHVGRGAGLQAGGSFRLSAELLQTAQKVSPSQSPSSLCAAGCRGWAVVQGRERQHPGSVWDTQATRPSCSFSKAQAPPSWRMPGPLLGPAPRAWEEPRLSARTTEDPVAGLCVPGVQNLVIKEPKVVFAKEQPACREVQAEAGASATLSCEVAQVQTEVTWYKDGKKLSASSKVHVEAAGCTRRLVVQQAGQADAGEYSCEAGGQRLSFRLHVAEPKVVFAKEQLAHRKLQVEAGASATLSCEVAQAETEVTWYKDGKKLRSGSKVHVEATGCTRRLVVQQVGQDGKKLSTSLKVHMEAAGCTRRLLVQQAGQADAGEYSCEAGGQRLSFCLQVTEPKVVFAKEQPARREVQTEAGASATLSCEVAQAQMEVTWYKDGKKLSASSKVRVEAAGCTRRLVVQQAGQVDAGEYSCEAGGQRLSFHLHVAEPKVVFAKEQPARREVQAEAGASATLSCEVAQAQTEVTWHKDGKKLSSSSKVHVEAAGCTRRLVVQQAGQADAGEYSCEAGGQRLSFRLHVAEPKAVFAKEQPACREVQAEAGASATLSCEVAQAQTEVTWYKDGKKLSSSSRVCVEAAGCTRRLLVQQAGQADAGEYSCEAGGQRLSFRLHVAEPKAVFAKEQPARREVQAEAGASATLSCEVAQAQTEVTWYKDGKKLSASSKVRVEAAGCTRRLLVQQAGQADAGEYSCEAGGQRLSFRLHVAEPEPLISERPGRREPLVVKEHEDIVLTATLATPSVAAVTWLKDGVEIRRSKRHETASQGNSHTLTVRGAQVLDSAVYSCRVGAEGQDFPVQVEEVAARFCRPLEPVSGELGGAVTLACELSPACAGVVWRCGGTQLRAGKRFQMVAEGPVRSLTVLGLRAEDAGEYVCESRDDRTSAQLTVSVPRVAKFTSGLSAVVAEEGREATFQCVVSPSDVAVVWFRDGALLQPSEKFAISQSGASHSLTISSLVLEDAGQITAEAEGASSSAALRVRGERRGGRTCLHLPHALVLHGHLVRLVRGLQAVEAQEQGTATMEVQLSHADVEGSWTRDGLRLQQGPTCHLAVRGPTHTLMLSGLRPEDSGLVVFKAEGVHTSAQLVVTELPVSFSRPLQDVVTTEKEKVTLECELSRPNVDVRWLKDGVELRAGKTVGIAAQGSCRSLTIYRCEFTDQGVYVCDACDAQSSASVKVQGRTYTLIYRRVLAEDAGEIKFVAENAESRAQLRVKELPVTLVRPLRDKIAMEKHRGVLECQVSRASAQVRWFKGSQELQPGPRHELVSDGLYRKLVISDVQPEDEDTYTCDAGDVKTSAQFFVEEQSITIVRGLQDVTVMEPAPAWFQCETSIPSVRPPKWLLGKTVLQDGGNVGLEQEGTVHRLTLRWTCSIMTGPVHFTIGKSRSSARLVVSDIPVVLARPLEPKMGRELQSVVLSCDFRPPPKAVQWYKDDTPLSPSEKFKMSLEGQMAELRILRLVPADAGVYRCQAGSAHSSAEVTVEAREVAVTEPLQDVEAMEEGRASFSCELSHEDEEVEWSLNGTPLYNDSFHEISHEGRRHSLVLKSVRRADAGTVHASSRKVSTSARLEVRAKPVVFLKALDDLSAEERGTLALECEVSDPEAPVVWCKDGVQLGPSDKYDFLHTAGTRGLVVHDLSPEDAGLYTCHVGSEETRSRVSVHDLHVGITKRLKKMEVLEGESCSFKCVLSHESASDLATWTVSGKKVGSSSCFEATRQGRKYMLVVRKAMPSDAGRWSSMCGLSLLPSEKPVAITKPLEDQRTAPGEDVELRCELSRAGTPVRWLKDGKAIRKSQKYDVVCEGTMATLVVRAASFKDVGEYTCEVEASKSTARLCVEEKANRFTEELADLQVEEKGTAVFTCKTERPAATVTWRKGPAELRASGKHQLSQEGLTLQLTIRALERADSDTYTCDISHAQTQARLLVQGRRVHVIEDLEDVDVQEGSSATFRCRISPANYEPVHWFLDKTPLHTNELNEIEAQPGGCHVLTLRQLALKDSGTIYFEAGDQRASAALRVTEKPSVFSRELADATVTEGEDLTLACETSTRDIPVHWTKDGKTLRPSSRCQLSHEGHRAQLLITGATLQDSGRYKCEAEGACSSSIVRVHAQPVRFREALKDLEVLEGGAATLRCMLSSVAAPVESRCGDSILRPGDKYSLSQEGAVLELVVRDLRPQDSGPYSCSFGDQTTSATLTVTALPAQFIGKLRNKEATEGATAMLRCELSEAAPVEWRKGSETLRHGDRYCLRQDGAVCELQIRGLAVVDAGEYSCVCGEQRTSAVLTVRAMPAHFIGRLRHQEATEGSTATLRCELSKAAPVEWRKGRESLRDGDRHSLRQDGAMCELQIRVLAVEDAGEYSCMCGEERTSRTSATLTVRALPARFTQDLKSMEASEGATAVLQCELSKVAPVEWKKGPETLRDGSRYSLKQDGMRCELHIHSLAMADAGEYSCLCGQEKTSAVLTVRALPARFTEGLRNEEAMEGATATLWCELSKAAPVEWRKGLETLRDGDRYSLRQDGTMCELQIHSLAMADTGMYSCVCGQERTSATLTVRALPARFIEDVRSQKATEGATVTLQCQLSKAAPVEWRKGPNTLTDGDRYSLRQDGTRCELQIRDLVIADAGEYSCICGQERTSATLTIRALPARFIEDVRNQEASEGATVVLQCELSKAAPMEWRKGSETLRDGDRYSLRQDGTRCELQIRGLAMEDTGEYLCVCGQERTSATLTVRALPARFIDNLTNQEATEGAMAMLRCELSKAAPVEWRKGPETLRDGDRYSLRQDGTRCELQIRALAVADAGEYSCICGQERTSATLTIRAPHPMFQEPLQSLQVEEGSRASLQCELSAPAATVVWSKGGLELRADGHWEPRLQGCMVEVVLQDLLCEDTGKYTCTCGSQSTSATLTVTAAPVWFLRELQPQEVDEGDMAHLHCKLNRAGASVEWRKGSLQLFPCAKYWMVQDGATAELLVCGAEQEDTGDYTCDTGHTQSTASLSVHVPRPKFKTWLQSLEQQTGAVARLCCQLSDVEPGAAVQWLKEGVELQAGPKYEMRSQGATRELLIHQLESKDTGEYACVTGGQKTAASLRVTEPEVTIERGLVDAEVPANEDVEFSCEVSWAGATDVQWCLQGLPLQSNEVTEVAMRDGRIHTPRLKGVTPEDTSTVSFHVGGPASSAQLTIRVTALGMETDNAEADTHASPVSSILEPLQDVQLSEGQDASFQCQLSRASGQEARWALGGVPLQANEMNDIAVEQGTFHSLTLSGLGVADSGTITFRAGPLVSMAKLLIKGIAKNTVVQGLENMEVLEGSEALFECRLSQPEVAAHTWLLDDEPVRTSENAEVVYFENGLRHLLLLKNLRPQDSCRMTFLAGDMLTSAFLTVRGWRLEILEPLKDAAVPAGTQARFTCTLSEAVPVGEASWYISGVVVQPDDADWTVTADGSHHALLLHDAQPHHAGEVTFACCDAVTSARLTVLGLPEPPEDAEVVARSGHAVTLSWAAPTSDGGGGLCGYRVEVKEGATGQWRLCQDLVPGPECVVDGLAPGETYRFCVAAVGPAGAGEPMHLRQTVLLAEPPKPVPPQPSTLESRQVAAGEDVCLELEVAAEAGEVFWHKGTERIQPSGRFKVVSQGRRQMLVIKGFTAEDEGEHRCGLAQGSACPEAATFQVALSPASVDEAPPQPSLPPEAAQEGDLHLLWEALARKRRMSREPTLDSISELPEEDGRSQRLPREAEEVAPDFSEGYSTADELARTGEADLSHTSSDDESRAGTPSLVTYLKKAGRPGTSPLVSKVGAPAAPSAKLQEQQEPLGDLSTKDLGDPSMDKAAVKIQATFKGYKVWQEMKQQEGPVFSHTSGDTEAQVGDALRLECVMASKADVRARWLKDGVELTDGRHHHIDQLGDGTCSLLITGLGRADAGHYTCQVSNKFGQVAHSACVVVSGTESEAESSSGGELDNTFCRAARRLHRLFRTKSSAEVSDEELFLSADEGPAEPEEPVLTEACQVVTCFQEMFAMLGIGVEINLVEQRPRRVEMRISKEAPAPGVPPEPSPSLLTSDAAPVFLTKLQNQEVQDGYPVSFDCMVTGQPMPSVHWFKDGKLLEENDHYMINEDQQGGPQLIITAVVPADVGVYRCLAENSMGVSSTKAELCVDLTSTDYETAVDATETSSYFSAQGYLSSREQEGTESTSDEGQLPQVLEELRDLRVAPGTRLAKFQLKVKGYPAPRLYWFKDGQPLTASAHIRMTDKKTLHTLEVISVTREDAGQYAAYISNATGAAYSSARLLVRAALCPPDVCEQLVPPRILERFTPKKVKKGSSITFSVKVEGCPAPTVHWLREAAERGMLWIIPNTLGYTVASSAQQHSLVLLDMGREHQGTYTCIASNAAGQAVCSTSLHISGHEWGVGGGGLGHGRKALGHCRSGGQDREPLAAKEALGHLSLAEVGTEEFLQKLTSQITEMVSAKITQAKLQVPGGDSDESKTPSAFPRHGRSWPSSGVRGSSSESEDGDVGGWNPLGAGQGEALTLLKRGAGWRVLRRVHRRQELVRTGPSLHRPQQRLGCLVHSFSPSFLQRRMCLSPEWGAAEAPEFPGEAVSEGEYKTRLSSVIQELLSSEQAFVEELQFLQSHHLQHLECRPHVPAAVASQKAVIFRNVQDIGRFHSSFLQELRQCDTDDDVAMCFIKNQAAFEQYLEFLVGRVQAESVVVSTAIQEFYKKYAEETLSAGDPSRPPPPPLQHYLEQLVELVQRYQALLKELIRNKARNRQNCALLEQAYAVVSALPQRAEDRLHVSLMENYPGRWARGWPWGLHAGPHPPQGHFIVWEGAPGARMPWKGHNRHVFLFRNHLVICKPRRDSRTDTFSYVFRNMMKLSSIDLNDQVEGDDRAFEVWQEREDSVRKYLLQARTAVIKNSWVKEICGIQQRLALPVWRPPDFEEELADCTAELGETVKLACRVTGTPKPIVSWYKDGKPVEVDPHHILIEDPDGSCALILDSLTGVDSSQYMCFAASAAGTGSSLGKILVQVPPRFVNKVRASPFVEGEDAQFTCTIEGAPHPQIRWYKDGAQLTPGSKVQMLSDPRSGLLVLVIRAASEEDLGLYECELVNRLGSARASAELRVQSPALQAREQHHREQLVAAVEDTTLEKADQVTSVLERLLGSTVPEPSTGDLTGPGPCPGMAPALQEAGSQTPVTGTSEAPAGPPRMPQPLLHEAPEQEPEARARAQERTVPIRMEGAAWPGAGTGELLWDVHSHVVTETTQRTYTYRAMDTHWPPSMQVTIEDVQVQIGSMAQFQAVIEGDPQPTVIWYKDSVQLVDSARLSQQQEGTTYSLVLRDVASKDAGIYTCLAQNTSGQVLCKAELLVLRATSHSLGDKKQSLRRRLHSFYEVKEEIGRGVFAFVKRVQHKGNRVSCAAKFIPLRSRTRAQAYRERDILATLSHPLVTGLLDQFETRKTLILVLELCSSEELLDRLFRKGVVTEAEVKVYIQQLAEGLHYLHSHGVLHLDIKTPNILMLHSAREDIKICDFGFTQSITPAEPQFSQYGSPEFVSPKIIQQTPVSEASNICMAAASPGSHLTCSSPFAGESDRATLLNVLEGRVSWSSPMAAHLSEDAKDFIKAALQRAPRGPSEHQGLPAMWPPKSVPAEEAHFINTKQLKFLLARSRWQRSLMSYKSILVMRSIPELLQGAPDSPSLGVARHLRTDAGGSSSSSSSSDNELAPFARAKSLPPSPVTHSPLLHPRGFLRPSASLPEEAEAPGPPASPEGAGPPAAQGCVPRHSVIRSLFYQQAGEGPERGALAPGSRRHPARRRHLLKGGYIAGALPGLREPLMEYRALEEEAAREEQATLPAKAPSFETALRLPASGTHSAPGRSRSLEHDPPSTPRPSLGACGEAQRLPPAPSGGAPARDVGPPQGSEQLPSTGGHPGTGQPEGPSLDQPAPFCHPKQASGPQEGCSHRWALDPHPPGSFPPGSCEEAASEPSSRLLGHPKAPPAPAQASPPLDSKMGQTPSPCSSPGPAPQASSSQVSSHRTGSPQVGAEPGPSLDAEGGSQEAEDLSPTLQRPQEQATTRKFSLGRHGGYAGVAGYGTFAFGGDAGGMLGQGPMWARMAWAVSQSSEEQEEARAESPLLQVSPRPMPEAGRTPSRTSPEPTPREDAGQVSLVQIRDLSGDAEAADTVSLDISEVDPAYLNLSDLYDIKYLPFEFMIFRKVPKPAQPEPPSPRAEEELAEIPEPEWSWPVQLGPQAGLEITEGPEDMEALLAEAAVGRKRKWVSPSRGFFRLPGRHVPEEPSELGLRERVKASVEHISRILKGRPEGLEKEGPPRKKPGLASFRLSGLKSWDRAPTFLRELSDETVVLGQSVTLACQVSAQPAAQATWSKDGVPLESSSRILISATHKNFQLLTILVVAAEDLGVYTCSVSNALGTAVTMGVLRKAERPSSSPCPDIGEVYADGVLLVWKPVESYGPVTYIVQYSLEGGSWTTVASDVFDCCYLTGKLSRGGAYTFRTACVSKAGMGPYSSPSEQVVLGGPSHLASEEESQGRPAQPLPSTQTFAFQTQIRRGRFSVVRQCREKASGRALAAKIIPYQPKDKTAVLREYEALKGLRHPHLAQLHAAYLSPRHLVLILELCSGPELLPCLAERASYSEAEVKDYLWQMLSATQYLHSQCILHLDLRSENMIITEYNLLKVVDLGSAQSLGQEKVLPSEKFKDYLETMAPELLEGQGAVPQTDIWAIGVTAFIMLSAEYPVSSEGARDLQRSLRKGLLRLSRCYAGLSGGAVAFLRGTLCAQPW</sequence>
<dbReference type="FunFam" id="3.30.200.20:FF:000501">
    <property type="entry name" value="Obscurin isoform B"/>
    <property type="match status" value="1"/>
</dbReference>
<feature type="domain" description="Ig-like" evidence="41">
    <location>
        <begin position="1489"/>
        <end position="1567"/>
    </location>
</feature>
<dbReference type="FunFam" id="2.60.40.10:FF:001295">
    <property type="entry name" value="Obscurin, cytoskeletal calmodulin and titin-interacting RhoGEF"/>
    <property type="match status" value="1"/>
</dbReference>
<dbReference type="FunFam" id="2.60.40.10:FF:000652">
    <property type="entry name" value="obscurin isoform X3"/>
    <property type="match status" value="1"/>
</dbReference>
<dbReference type="Ensembl" id="ENSANAT00000030055.1">
    <property type="protein sequence ID" value="ENSANAP00000012235.1"/>
    <property type="gene ID" value="ENSANAG00000024031.1"/>
</dbReference>
<dbReference type="InterPro" id="IPR055251">
    <property type="entry name" value="SOS1_NGEF_PH"/>
</dbReference>
<feature type="domain" description="Ig-like" evidence="41">
    <location>
        <begin position="5877"/>
        <end position="5969"/>
    </location>
</feature>
<dbReference type="FunFam" id="2.60.40.10:FF:000837">
    <property type="entry name" value="Obscurin, cytoskeletal calmodulin and titin-interacting RhoGEF"/>
    <property type="match status" value="1"/>
</dbReference>
<evidence type="ECO:0000256" key="27">
    <source>
        <dbReference type="ARBA" id="ARBA00023319"/>
    </source>
</evidence>